<dbReference type="Proteomes" id="UP000603141">
    <property type="component" value="Unassembled WGS sequence"/>
</dbReference>
<dbReference type="AlphaFoldDB" id="A0A934VXK3"/>
<sequence>MTESDKTRLSRRLGVFGDLPTRAARGAMHLVPWFLEPPLVAGWTAIFFVIASKQRRAVTTNLRALFPEWSRARAIWGAWRVFWNFSVTFVDGLRCETETGGVDWSVEGQKWFEDLAKKQQGCMLLTAHMGNYDIAAPMFSTRFGKPLFAVRSPEREPELQKIREKEMLEKQRHHPFFRTLYNEEGSMLGIELARILNEGNLVAVQGDRVVFEVSPMEVEVEPGLQMTLPKGPLVLARITHAPCYPLFITRIGWRRYQVKISRPLELPPRRRGDDSEATKIWATTLLEVVREHWSQWFVFEEVFRRDSSK</sequence>
<evidence type="ECO:0000256" key="4">
    <source>
        <dbReference type="ARBA" id="ARBA00022679"/>
    </source>
</evidence>
<evidence type="ECO:0000256" key="6">
    <source>
        <dbReference type="ARBA" id="ARBA00023315"/>
    </source>
</evidence>
<comment type="subcellular location">
    <subcellularLocation>
        <location evidence="1">Cell inner membrane</location>
    </subcellularLocation>
</comment>
<name>A0A934VXK3_9BACT</name>
<dbReference type="EMBL" id="JAENIJ010000030">
    <property type="protein sequence ID" value="MBK1883943.1"/>
    <property type="molecule type" value="Genomic_DNA"/>
</dbReference>
<evidence type="ECO:0000256" key="3">
    <source>
        <dbReference type="ARBA" id="ARBA00022519"/>
    </source>
</evidence>
<keyword evidence="6 8" id="KW-0012">Acyltransferase</keyword>
<dbReference type="Pfam" id="PF03279">
    <property type="entry name" value="Lip_A_acyltrans"/>
    <property type="match status" value="1"/>
</dbReference>
<evidence type="ECO:0000256" key="7">
    <source>
        <dbReference type="SAM" id="Phobius"/>
    </source>
</evidence>
<dbReference type="GO" id="GO:0009247">
    <property type="term" value="P:glycolipid biosynthetic process"/>
    <property type="evidence" value="ECO:0007669"/>
    <property type="project" value="UniProtKB-ARBA"/>
</dbReference>
<keyword evidence="2" id="KW-1003">Cell membrane</keyword>
<keyword evidence="7" id="KW-0812">Transmembrane</keyword>
<feature type="transmembrane region" description="Helical" evidence="7">
    <location>
        <begin position="30"/>
        <end position="51"/>
    </location>
</feature>
<keyword evidence="7" id="KW-1133">Transmembrane helix</keyword>
<dbReference type="PANTHER" id="PTHR30606:SF10">
    <property type="entry name" value="PHOSPHATIDYLINOSITOL MANNOSIDE ACYLTRANSFERASE"/>
    <property type="match status" value="1"/>
</dbReference>
<evidence type="ECO:0000256" key="2">
    <source>
        <dbReference type="ARBA" id="ARBA00022475"/>
    </source>
</evidence>
<evidence type="ECO:0000256" key="5">
    <source>
        <dbReference type="ARBA" id="ARBA00023136"/>
    </source>
</evidence>
<dbReference type="CDD" id="cd07984">
    <property type="entry name" value="LPLAT_LABLAT-like"/>
    <property type="match status" value="1"/>
</dbReference>
<organism evidence="8 9">
    <name type="scientific">Luteolibacter pohnpeiensis</name>
    <dbReference type="NCBI Taxonomy" id="454153"/>
    <lineage>
        <taxon>Bacteria</taxon>
        <taxon>Pseudomonadati</taxon>
        <taxon>Verrucomicrobiota</taxon>
        <taxon>Verrucomicrobiia</taxon>
        <taxon>Verrucomicrobiales</taxon>
        <taxon>Verrucomicrobiaceae</taxon>
        <taxon>Luteolibacter</taxon>
    </lineage>
</organism>
<accession>A0A934VXK3</accession>
<evidence type="ECO:0000313" key="8">
    <source>
        <dbReference type="EMBL" id="MBK1883943.1"/>
    </source>
</evidence>
<proteinExistence type="predicted"/>
<gene>
    <name evidence="8" type="ORF">JIN85_16105</name>
</gene>
<keyword evidence="4" id="KW-0808">Transferase</keyword>
<comment type="caution">
    <text evidence="8">The sequence shown here is derived from an EMBL/GenBank/DDBJ whole genome shotgun (WGS) entry which is preliminary data.</text>
</comment>
<dbReference type="InterPro" id="IPR004960">
    <property type="entry name" value="LipA_acyltrans"/>
</dbReference>
<keyword evidence="9" id="KW-1185">Reference proteome</keyword>
<evidence type="ECO:0000313" key="9">
    <source>
        <dbReference type="Proteomes" id="UP000603141"/>
    </source>
</evidence>
<keyword evidence="5 7" id="KW-0472">Membrane</keyword>
<dbReference type="RefSeq" id="WP_200272608.1">
    <property type="nucleotide sequence ID" value="NZ_JAENIJ010000030.1"/>
</dbReference>
<dbReference type="GO" id="GO:0016746">
    <property type="term" value="F:acyltransferase activity"/>
    <property type="evidence" value="ECO:0007669"/>
    <property type="project" value="UniProtKB-KW"/>
</dbReference>
<keyword evidence="3" id="KW-0997">Cell inner membrane</keyword>
<dbReference type="GO" id="GO:0005886">
    <property type="term" value="C:plasma membrane"/>
    <property type="evidence" value="ECO:0007669"/>
    <property type="project" value="UniProtKB-SubCell"/>
</dbReference>
<dbReference type="PANTHER" id="PTHR30606">
    <property type="entry name" value="LIPID A BIOSYNTHESIS LAUROYL ACYLTRANSFERASE"/>
    <property type="match status" value="1"/>
</dbReference>
<evidence type="ECO:0000256" key="1">
    <source>
        <dbReference type="ARBA" id="ARBA00004533"/>
    </source>
</evidence>
<protein>
    <submittedName>
        <fullName evidence="8">Lysophospholipid acyltransferase family protein</fullName>
    </submittedName>
</protein>
<reference evidence="8" key="1">
    <citation type="submission" date="2021-01" db="EMBL/GenBank/DDBJ databases">
        <title>Modified the classification status of verrucomicrobia.</title>
        <authorList>
            <person name="Feng X."/>
        </authorList>
    </citation>
    <scope>NUCLEOTIDE SEQUENCE</scope>
    <source>
        <strain evidence="8">KCTC 22041</strain>
    </source>
</reference>